<evidence type="ECO:0000313" key="1">
    <source>
        <dbReference type="EMBL" id="KZP24253.1"/>
    </source>
</evidence>
<protein>
    <submittedName>
        <fullName evidence="1">Uncharacterized protein</fullName>
    </submittedName>
</protein>
<accession>A0A166MS11</accession>
<keyword evidence="2" id="KW-1185">Reference proteome</keyword>
<dbReference type="AlphaFoldDB" id="A0A166MS11"/>
<name>A0A166MS11_9AGAM</name>
<dbReference type="Proteomes" id="UP000076532">
    <property type="component" value="Unassembled WGS sequence"/>
</dbReference>
<reference evidence="1 2" key="1">
    <citation type="journal article" date="2016" name="Mol. Biol. Evol.">
        <title>Comparative Genomics of Early-Diverging Mushroom-Forming Fungi Provides Insights into the Origins of Lignocellulose Decay Capabilities.</title>
        <authorList>
            <person name="Nagy L.G."/>
            <person name="Riley R."/>
            <person name="Tritt A."/>
            <person name="Adam C."/>
            <person name="Daum C."/>
            <person name="Floudas D."/>
            <person name="Sun H."/>
            <person name="Yadav J.S."/>
            <person name="Pangilinan J."/>
            <person name="Larsson K.H."/>
            <person name="Matsuura K."/>
            <person name="Barry K."/>
            <person name="Labutti K."/>
            <person name="Kuo R."/>
            <person name="Ohm R.A."/>
            <person name="Bhattacharya S.S."/>
            <person name="Shirouzu T."/>
            <person name="Yoshinaga Y."/>
            <person name="Martin F.M."/>
            <person name="Grigoriev I.V."/>
            <person name="Hibbett D.S."/>
        </authorList>
    </citation>
    <scope>NUCLEOTIDE SEQUENCE [LARGE SCALE GENOMIC DNA]</scope>
    <source>
        <strain evidence="1 2">CBS 109695</strain>
    </source>
</reference>
<proteinExistence type="predicted"/>
<sequence>MSAHVESFNRRAAGRLIATVFHRHLHRVDLQDVCITASLHQQSIDVGSSGSSGVIPSLMFPKYRLIQSCSPATVGPNSIADNLLRKLSSAIALIRQVPCCPLTANTQLSTPLTSFFLLHFHPTKHVHLRFSCLIEFESNHQNSTESNRKAPGYRRQPTVRTRLCIVCK</sequence>
<organism evidence="1 2">
    <name type="scientific">Athelia psychrophila</name>
    <dbReference type="NCBI Taxonomy" id="1759441"/>
    <lineage>
        <taxon>Eukaryota</taxon>
        <taxon>Fungi</taxon>
        <taxon>Dikarya</taxon>
        <taxon>Basidiomycota</taxon>
        <taxon>Agaricomycotina</taxon>
        <taxon>Agaricomycetes</taxon>
        <taxon>Agaricomycetidae</taxon>
        <taxon>Atheliales</taxon>
        <taxon>Atheliaceae</taxon>
        <taxon>Athelia</taxon>
    </lineage>
</organism>
<dbReference type="EMBL" id="KV417527">
    <property type="protein sequence ID" value="KZP24253.1"/>
    <property type="molecule type" value="Genomic_DNA"/>
</dbReference>
<evidence type="ECO:0000313" key="2">
    <source>
        <dbReference type="Proteomes" id="UP000076532"/>
    </source>
</evidence>
<gene>
    <name evidence="1" type="ORF">FIBSPDRAFT_426720</name>
</gene>